<dbReference type="EMBL" id="UZAL01053275">
    <property type="protein sequence ID" value="VDP88086.1"/>
    <property type="molecule type" value="Genomic_DNA"/>
</dbReference>
<proteinExistence type="predicted"/>
<accession>A0A183Q7V5</accession>
<gene>
    <name evidence="1" type="ORF">SMTD_LOCUS22691</name>
</gene>
<keyword evidence="2" id="KW-1185">Reference proteome</keyword>
<organism evidence="1 2">
    <name type="scientific">Schistosoma mattheei</name>
    <dbReference type="NCBI Taxonomy" id="31246"/>
    <lineage>
        <taxon>Eukaryota</taxon>
        <taxon>Metazoa</taxon>
        <taxon>Spiralia</taxon>
        <taxon>Lophotrochozoa</taxon>
        <taxon>Platyhelminthes</taxon>
        <taxon>Trematoda</taxon>
        <taxon>Digenea</taxon>
        <taxon>Strigeidida</taxon>
        <taxon>Schistosomatoidea</taxon>
        <taxon>Schistosomatidae</taxon>
        <taxon>Schistosoma</taxon>
    </lineage>
</organism>
<protein>
    <submittedName>
        <fullName evidence="1">Uncharacterized protein</fullName>
    </submittedName>
</protein>
<reference evidence="1 2" key="1">
    <citation type="submission" date="2018-11" db="EMBL/GenBank/DDBJ databases">
        <authorList>
            <consortium name="Pathogen Informatics"/>
        </authorList>
    </citation>
    <scope>NUCLEOTIDE SEQUENCE [LARGE SCALE GENOMIC DNA]</scope>
    <source>
        <strain>Denwood</strain>
        <strain evidence="2">Zambia</strain>
    </source>
</reference>
<dbReference type="AlphaFoldDB" id="A0A183Q7V5"/>
<name>A0A183Q7V5_9TREM</name>
<dbReference type="Proteomes" id="UP000269396">
    <property type="component" value="Unassembled WGS sequence"/>
</dbReference>
<sequence length="138" mass="16012">MPIYDAAQYINLTILYEIPTTKIPSNCNLNFLFTCFLFTLQLVNHIDTLLEDWYPDLGAKLNQSNEGVYLVERIIPCCACLATPSRHLNNFLRQSLSFSTDNHLQNMMKNSSSNSIINQYKEMDKNFNGNKYWYVVVL</sequence>
<evidence type="ECO:0000313" key="2">
    <source>
        <dbReference type="Proteomes" id="UP000269396"/>
    </source>
</evidence>
<dbReference type="STRING" id="31246.A0A183Q7V5"/>
<evidence type="ECO:0000313" key="1">
    <source>
        <dbReference type="EMBL" id="VDP88086.1"/>
    </source>
</evidence>